<protein>
    <submittedName>
        <fullName evidence="1 3">Uncharacterized protein</fullName>
    </submittedName>
</protein>
<reference evidence="1 2" key="2">
    <citation type="submission" date="2018-11" db="EMBL/GenBank/DDBJ databases">
        <authorList>
            <consortium name="Pathogen Informatics"/>
        </authorList>
    </citation>
    <scope>NUCLEOTIDE SEQUENCE [LARGE SCALE GENOMIC DNA]</scope>
</reference>
<evidence type="ECO:0000313" key="3">
    <source>
        <dbReference type="WBParaSite" id="BTMF_0001282801-mRNA-1"/>
    </source>
</evidence>
<dbReference type="STRING" id="42155.A0A0R3QYK4"/>
<reference evidence="3" key="1">
    <citation type="submission" date="2017-02" db="UniProtKB">
        <authorList>
            <consortium name="WormBaseParasite"/>
        </authorList>
    </citation>
    <scope>IDENTIFICATION</scope>
</reference>
<dbReference type="AlphaFoldDB" id="A0A0R3QYK4"/>
<organism evidence="3">
    <name type="scientific">Brugia timori</name>
    <dbReference type="NCBI Taxonomy" id="42155"/>
    <lineage>
        <taxon>Eukaryota</taxon>
        <taxon>Metazoa</taxon>
        <taxon>Ecdysozoa</taxon>
        <taxon>Nematoda</taxon>
        <taxon>Chromadorea</taxon>
        <taxon>Rhabditida</taxon>
        <taxon>Spirurina</taxon>
        <taxon>Spiruromorpha</taxon>
        <taxon>Filarioidea</taxon>
        <taxon>Onchocercidae</taxon>
        <taxon>Brugia</taxon>
    </lineage>
</organism>
<dbReference type="WBParaSite" id="BTMF_0001282801-mRNA-1">
    <property type="protein sequence ID" value="BTMF_0001282801-mRNA-1"/>
    <property type="gene ID" value="BTMF_0001282801"/>
</dbReference>
<keyword evidence="2" id="KW-1185">Reference proteome</keyword>
<evidence type="ECO:0000313" key="1">
    <source>
        <dbReference type="EMBL" id="VDO36970.1"/>
    </source>
</evidence>
<dbReference type="EMBL" id="UZAG01017853">
    <property type="protein sequence ID" value="VDO36970.1"/>
    <property type="molecule type" value="Genomic_DNA"/>
</dbReference>
<accession>A0A0R3QYK4</accession>
<sequence>MYCPSDCGVSKILAPFSFGFPVDFSDSSNIYIPTLNST</sequence>
<gene>
    <name evidence="1" type="ORF">BTMF_LOCUS10840</name>
</gene>
<dbReference type="Proteomes" id="UP000280834">
    <property type="component" value="Unassembled WGS sequence"/>
</dbReference>
<evidence type="ECO:0000313" key="2">
    <source>
        <dbReference type="Proteomes" id="UP000280834"/>
    </source>
</evidence>
<proteinExistence type="predicted"/>
<name>A0A0R3QYK4_9BILA</name>